<feature type="region of interest" description="Disordered" evidence="1">
    <location>
        <begin position="1"/>
        <end position="92"/>
    </location>
</feature>
<dbReference type="EMBL" id="BAAALF010000075">
    <property type="protein sequence ID" value="GAA1246458.1"/>
    <property type="molecule type" value="Genomic_DNA"/>
</dbReference>
<feature type="compositionally biased region" description="Pro residues" evidence="1">
    <location>
        <begin position="9"/>
        <end position="26"/>
    </location>
</feature>
<proteinExistence type="predicted"/>
<protein>
    <recommendedName>
        <fullName evidence="5">Fusaric acid resistance family protein</fullName>
    </recommendedName>
</protein>
<evidence type="ECO:0008006" key="5">
    <source>
        <dbReference type="Google" id="ProtNLM"/>
    </source>
</evidence>
<feature type="transmembrane region" description="Helical" evidence="2">
    <location>
        <begin position="205"/>
        <end position="225"/>
    </location>
</feature>
<evidence type="ECO:0000256" key="1">
    <source>
        <dbReference type="SAM" id="MobiDB-lite"/>
    </source>
</evidence>
<comment type="caution">
    <text evidence="3">The sequence shown here is derived from an EMBL/GenBank/DDBJ whole genome shotgun (WGS) entry which is preliminary data.</text>
</comment>
<feature type="compositionally biased region" description="Basic and acidic residues" evidence="1">
    <location>
        <begin position="76"/>
        <end position="87"/>
    </location>
</feature>
<reference evidence="4" key="1">
    <citation type="journal article" date="2019" name="Int. J. Syst. Evol. Microbiol.">
        <title>The Global Catalogue of Microorganisms (GCM) 10K type strain sequencing project: providing services to taxonomists for standard genome sequencing and annotation.</title>
        <authorList>
            <consortium name="The Broad Institute Genomics Platform"/>
            <consortium name="The Broad Institute Genome Sequencing Center for Infectious Disease"/>
            <person name="Wu L."/>
            <person name="Ma J."/>
        </authorList>
    </citation>
    <scope>NUCLEOTIDE SEQUENCE [LARGE SCALE GENOMIC DNA]</scope>
    <source>
        <strain evidence="4">JCM 13004</strain>
    </source>
</reference>
<gene>
    <name evidence="3" type="ORF">GCM10009665_41730</name>
</gene>
<name>A0ABP4H3Q8_9ACTN</name>
<keyword evidence="4" id="KW-1185">Reference proteome</keyword>
<evidence type="ECO:0000256" key="2">
    <source>
        <dbReference type="SAM" id="Phobius"/>
    </source>
</evidence>
<accession>A0ABP4H3Q8</accession>
<keyword evidence="2" id="KW-1133">Transmembrane helix</keyword>
<organism evidence="3 4">
    <name type="scientific">Kitasatospora nipponensis</name>
    <dbReference type="NCBI Taxonomy" id="258049"/>
    <lineage>
        <taxon>Bacteria</taxon>
        <taxon>Bacillati</taxon>
        <taxon>Actinomycetota</taxon>
        <taxon>Actinomycetes</taxon>
        <taxon>Kitasatosporales</taxon>
        <taxon>Streptomycetaceae</taxon>
        <taxon>Kitasatospora</taxon>
    </lineage>
</organism>
<evidence type="ECO:0000313" key="4">
    <source>
        <dbReference type="Proteomes" id="UP001500037"/>
    </source>
</evidence>
<feature type="transmembrane region" description="Helical" evidence="2">
    <location>
        <begin position="180"/>
        <end position="199"/>
    </location>
</feature>
<evidence type="ECO:0000313" key="3">
    <source>
        <dbReference type="EMBL" id="GAA1246458.1"/>
    </source>
</evidence>
<keyword evidence="2" id="KW-0472">Membrane</keyword>
<keyword evidence="2" id="KW-0812">Transmembrane</keyword>
<sequence>MGPRRRRPAPGPGPLPLSDADPPPDPSGQAPSPCACPEVARTRPTIGRSRSPWTDRHALVRRPPLRRPSGSPSGPEAHRSATRDTRRSGRGAGELFPALALGGPRLATSAAMGAFIAGTATFQRSFRRRPSLALAAGTDLGVSTFLGYLAGSVPGLFPVLLAACALPAGLAWAVGTTSGVVAATTVSVMLVVVELPVSVPTALGHAGLCAAGGAVQALLIALWPIDGRRAQRDALADAYASLADHARQLCEDPTTPVDPEPLMQARHASELTPWQDRHRPPELHGLRGLAEEMRLAPTAIVDPRIGAPTEGPDGDRARKLRTATAELVAELAQAIRLGAPLRVPPSAPPLLLAPPAEDALPHGPAGLVAGRLTTLLARAVDTIDHGHPEGLGAHAAAPSGALPRPSLLGLAPVAARMMRHQIRPDSTVLRHAVRLAAVVTIADLAARLAGFHHGYWAPLTAAMVIRPDFAQTSAAASPASPGPRPACWSPPCWCNCCTPASGCRPCSRWRASAAPT</sequence>
<dbReference type="Proteomes" id="UP001500037">
    <property type="component" value="Unassembled WGS sequence"/>
</dbReference>